<keyword evidence="5" id="KW-0324">Glycolysis</keyword>
<dbReference type="InterPro" id="IPR005475">
    <property type="entry name" value="Transketolase-like_Pyr-bd"/>
</dbReference>
<name>A0A078M282_9STAP</name>
<evidence type="ECO:0000256" key="5">
    <source>
        <dbReference type="ARBA" id="ARBA00023152"/>
    </source>
</evidence>
<reference evidence="8 9" key="1">
    <citation type="submission" date="2014-07" db="EMBL/GenBank/DDBJ databases">
        <authorList>
            <person name="Urmite Genomes Urmite Genomes"/>
        </authorList>
    </citation>
    <scope>NUCLEOTIDE SEQUENCE [LARGE SCALE GENOMIC DNA]</scope>
    <source>
        <strain evidence="8 9">13MG44_air</strain>
    </source>
</reference>
<keyword evidence="4" id="KW-0786">Thiamine pyrophosphate</keyword>
<dbReference type="NCBIfam" id="NF008907">
    <property type="entry name" value="PRK12270.1"/>
    <property type="match status" value="1"/>
</dbReference>
<dbReference type="STRING" id="1461582.BN1048_00908"/>
<dbReference type="PANTHER" id="PTHR23152">
    <property type="entry name" value="2-OXOGLUTARATE DEHYDROGENASE"/>
    <property type="match status" value="1"/>
</dbReference>
<dbReference type="eggNOG" id="COG0567">
    <property type="taxonomic scope" value="Bacteria"/>
</dbReference>
<dbReference type="GO" id="GO:0030976">
    <property type="term" value="F:thiamine pyrophosphate binding"/>
    <property type="evidence" value="ECO:0007669"/>
    <property type="project" value="InterPro"/>
</dbReference>
<dbReference type="NCBIfam" id="NF006914">
    <property type="entry name" value="PRK09404.1"/>
    <property type="match status" value="1"/>
</dbReference>
<gene>
    <name evidence="8" type="primary">odhA</name>
    <name evidence="8" type="ORF">BN1048_00908</name>
</gene>
<comment type="catalytic activity">
    <reaction evidence="6">
        <text>N(6)-[(R)-lipoyl]-L-lysyl-[protein] + 2-oxoglutarate + H(+) = N(6)-[(R)-S(8)-succinyldihydrolipoyl]-L-lysyl-[protein] + CO2</text>
        <dbReference type="Rhea" id="RHEA:12188"/>
        <dbReference type="Rhea" id="RHEA-COMP:10474"/>
        <dbReference type="Rhea" id="RHEA-COMP:20092"/>
        <dbReference type="ChEBI" id="CHEBI:15378"/>
        <dbReference type="ChEBI" id="CHEBI:16526"/>
        <dbReference type="ChEBI" id="CHEBI:16810"/>
        <dbReference type="ChEBI" id="CHEBI:83099"/>
        <dbReference type="ChEBI" id="CHEBI:83120"/>
        <dbReference type="EC" id="1.2.4.2"/>
    </reaction>
</comment>
<dbReference type="InterPro" id="IPR001017">
    <property type="entry name" value="DH_E1"/>
</dbReference>
<evidence type="ECO:0000256" key="4">
    <source>
        <dbReference type="ARBA" id="ARBA00023052"/>
    </source>
</evidence>
<dbReference type="RefSeq" id="WP_035808889.1">
    <property type="nucleotide sequence ID" value="NZ_CCSE01000001.1"/>
</dbReference>
<dbReference type="CDD" id="cd02016">
    <property type="entry name" value="TPP_E1_OGDC_like"/>
    <property type="match status" value="1"/>
</dbReference>
<evidence type="ECO:0000313" key="9">
    <source>
        <dbReference type="Proteomes" id="UP000044136"/>
    </source>
</evidence>
<protein>
    <recommendedName>
        <fullName evidence="2">oxoglutarate dehydrogenase (succinyl-transferring)</fullName>
        <ecNumber evidence="2">1.2.4.2</ecNumber>
    </recommendedName>
</protein>
<dbReference type="InterPro" id="IPR031717">
    <property type="entry name" value="ODO-1/KGD_C"/>
</dbReference>
<evidence type="ECO:0000256" key="1">
    <source>
        <dbReference type="ARBA" id="ARBA00001964"/>
    </source>
</evidence>
<accession>A0A078M282</accession>
<evidence type="ECO:0000259" key="7">
    <source>
        <dbReference type="SMART" id="SM00861"/>
    </source>
</evidence>
<dbReference type="GO" id="GO:0006096">
    <property type="term" value="P:glycolytic process"/>
    <property type="evidence" value="ECO:0007669"/>
    <property type="project" value="UniProtKB-KW"/>
</dbReference>
<dbReference type="HOGENOM" id="CLU_004709_1_0_9"/>
<keyword evidence="9" id="KW-1185">Reference proteome</keyword>
<dbReference type="FunFam" id="3.40.50.970:FF:000036">
    <property type="entry name" value="2-oxoglutarate dehydrogenase E1 component"/>
    <property type="match status" value="1"/>
</dbReference>
<keyword evidence="3" id="KW-0560">Oxidoreductase</keyword>
<feature type="domain" description="Transketolase-like pyrimidine-binding" evidence="7">
    <location>
        <begin position="589"/>
        <end position="785"/>
    </location>
</feature>
<dbReference type="Gene3D" id="3.40.50.11610">
    <property type="entry name" value="Multifunctional 2-oxoglutarate metabolism enzyme, C-terminal domain"/>
    <property type="match status" value="1"/>
</dbReference>
<dbReference type="Gene3D" id="3.40.50.12470">
    <property type="match status" value="1"/>
</dbReference>
<dbReference type="PANTHER" id="PTHR23152:SF4">
    <property type="entry name" value="2-OXOADIPATE DEHYDROGENASE COMPLEX COMPONENT E1"/>
    <property type="match status" value="1"/>
</dbReference>
<sequence length="932" mass="104815">MQQNEVENAPVRFGTNLGMILEYFDMYKEDPNSVSEEMQLLFDSIASNDGSNTRQSGQALSSTGQDKIKGILQWLNDIRQYGHLKADVYPLYTPEIDNAPDFDFNAYGFSDEDLENLPAGIVSEALADKFDNALEAARYLEKTYTSPLSYEYTHINNSEEREWLQNTIEGLGEVELTKDQKVYLFKELVKTEGFEKYLHKNFVGAKRFSIEGVDSLVPMLDHLLTRMAEENIPHLQIGMAHRGRLNVLTHTLQKPYAMMLSEFMSTDPMKFLPEDGSLKLTNGWMGDVKYHLGGVKTRTDKGIEQTVTLANNPSHLEIVGPVVQGRTRAQQETTDQPGKAAHDVDNSLGVIIHGDAAFPGQGVNPESMNLSNLDGYSVGGAMHIITNNRIGFTTEEWDARSTLYASDIAKGFDMPVFHVNADRPEYVLRVIDIAIQYRQKFKKDLVIDLIGYRRYGHNEMDEPMTTNPGLYNEVNEYPSIDNLYGDKLVEEGVITQEEKDSIMQAIQDELRAEHDKIDKKDTIVTEDIQTPAEILEGQANEVEEDITLERLQKINDELLDYPEGFAPLKKLNNVLSRRKKPFEDDTALVDWAHAEALAFATINQDGTPIRFTGEDAERGTFAHRHAVLHDPETGEKHTPLHNISDSTASFELYNSPLTEMAVVAYEYGYNVENNSALTIWEAQYGDFANMAQPIFDVFVSSAHSKWGERTALTLLLPHAQEGQGPEHSSARLERYLQLCAENNMTVVNLSSSANYFHLLRRQAKYLNTEKMRPLVVMSPKSLLRNTTASQPASEFVQGQFHEIIVPEYKKTKVKTVVIASGKMAVDLLEAQAKEESPNDEVMIIRLEQLYPFPAEAIKSVLDDISGLKEVRFVQEEPQNQGSYHFALPYLLDIVPGKAKLNYVGRKPSASTSEGNGGSYKLVQQNIIGKALK</sequence>
<dbReference type="Pfam" id="PF16870">
    <property type="entry name" value="OxoGdeHyase_C"/>
    <property type="match status" value="1"/>
</dbReference>
<dbReference type="OrthoDB" id="9759785at2"/>
<dbReference type="Proteomes" id="UP000044136">
    <property type="component" value="Unassembled WGS sequence"/>
</dbReference>
<dbReference type="SMART" id="SM00861">
    <property type="entry name" value="Transket_pyr"/>
    <property type="match status" value="1"/>
</dbReference>
<organism evidence="8 9">
    <name type="scientific">Jeotgalicoccus saudimassiliensis</name>
    <dbReference type="NCBI Taxonomy" id="1461582"/>
    <lineage>
        <taxon>Bacteria</taxon>
        <taxon>Bacillati</taxon>
        <taxon>Bacillota</taxon>
        <taxon>Bacilli</taxon>
        <taxon>Bacillales</taxon>
        <taxon>Staphylococcaceae</taxon>
        <taxon>Jeotgalicoccus</taxon>
    </lineage>
</organism>
<dbReference type="Pfam" id="PF02779">
    <property type="entry name" value="Transket_pyr"/>
    <property type="match status" value="1"/>
</dbReference>
<dbReference type="PIRSF" id="PIRSF000157">
    <property type="entry name" value="Oxoglu_dh_E1"/>
    <property type="match status" value="1"/>
</dbReference>
<evidence type="ECO:0000256" key="6">
    <source>
        <dbReference type="ARBA" id="ARBA00051911"/>
    </source>
</evidence>
<evidence type="ECO:0000313" key="8">
    <source>
        <dbReference type="EMBL" id="CEA00295.1"/>
    </source>
</evidence>
<dbReference type="Gene3D" id="3.40.50.970">
    <property type="match status" value="1"/>
</dbReference>
<dbReference type="NCBIfam" id="TIGR00239">
    <property type="entry name" value="2oxo_dh_E1"/>
    <property type="match status" value="1"/>
</dbReference>
<dbReference type="EMBL" id="CCSE01000001">
    <property type="protein sequence ID" value="CEA00295.1"/>
    <property type="molecule type" value="Genomic_DNA"/>
</dbReference>
<dbReference type="InterPro" id="IPR029061">
    <property type="entry name" value="THDP-binding"/>
</dbReference>
<dbReference type="GO" id="GO:0004591">
    <property type="term" value="F:oxoglutarate dehydrogenase (succinyl-transferring) activity"/>
    <property type="evidence" value="ECO:0007669"/>
    <property type="project" value="UniProtKB-EC"/>
</dbReference>
<dbReference type="EC" id="1.2.4.2" evidence="2"/>
<dbReference type="Pfam" id="PF00676">
    <property type="entry name" value="E1_dh"/>
    <property type="match status" value="1"/>
</dbReference>
<dbReference type="SUPFAM" id="SSF52518">
    <property type="entry name" value="Thiamin diphosphate-binding fold (THDP-binding)"/>
    <property type="match status" value="2"/>
</dbReference>
<proteinExistence type="predicted"/>
<dbReference type="GO" id="GO:0005829">
    <property type="term" value="C:cytosol"/>
    <property type="evidence" value="ECO:0007669"/>
    <property type="project" value="TreeGrafter"/>
</dbReference>
<evidence type="ECO:0000256" key="3">
    <source>
        <dbReference type="ARBA" id="ARBA00023002"/>
    </source>
</evidence>
<dbReference type="InterPro" id="IPR042179">
    <property type="entry name" value="KGD_C_sf"/>
</dbReference>
<dbReference type="GO" id="GO:0006099">
    <property type="term" value="P:tricarboxylic acid cycle"/>
    <property type="evidence" value="ECO:0007669"/>
    <property type="project" value="TreeGrafter"/>
</dbReference>
<comment type="cofactor">
    <cofactor evidence="1">
        <name>thiamine diphosphate</name>
        <dbReference type="ChEBI" id="CHEBI:58937"/>
    </cofactor>
</comment>
<dbReference type="InterPro" id="IPR011603">
    <property type="entry name" value="2oxoglutarate_DH_E1"/>
</dbReference>
<evidence type="ECO:0000256" key="2">
    <source>
        <dbReference type="ARBA" id="ARBA00012280"/>
    </source>
</evidence>
<dbReference type="GO" id="GO:0045252">
    <property type="term" value="C:oxoglutarate dehydrogenase complex"/>
    <property type="evidence" value="ECO:0007669"/>
    <property type="project" value="TreeGrafter"/>
</dbReference>
<dbReference type="AlphaFoldDB" id="A0A078M282"/>